<accession>A0AAD7FX83</accession>
<gene>
    <name evidence="1" type="ORF">FB45DRAFT_1052348</name>
</gene>
<reference evidence="1" key="1">
    <citation type="submission" date="2023-03" db="EMBL/GenBank/DDBJ databases">
        <title>Massive genome expansion in bonnet fungi (Mycena s.s.) driven by repeated elements and novel gene families across ecological guilds.</title>
        <authorList>
            <consortium name="Lawrence Berkeley National Laboratory"/>
            <person name="Harder C.B."/>
            <person name="Miyauchi S."/>
            <person name="Viragh M."/>
            <person name="Kuo A."/>
            <person name="Thoen E."/>
            <person name="Andreopoulos B."/>
            <person name="Lu D."/>
            <person name="Skrede I."/>
            <person name="Drula E."/>
            <person name="Henrissat B."/>
            <person name="Morin E."/>
            <person name="Kohler A."/>
            <person name="Barry K."/>
            <person name="LaButti K."/>
            <person name="Morin E."/>
            <person name="Salamov A."/>
            <person name="Lipzen A."/>
            <person name="Mereny Z."/>
            <person name="Hegedus B."/>
            <person name="Baldrian P."/>
            <person name="Stursova M."/>
            <person name="Weitz H."/>
            <person name="Taylor A."/>
            <person name="Grigoriev I.V."/>
            <person name="Nagy L.G."/>
            <person name="Martin F."/>
            <person name="Kauserud H."/>
        </authorList>
    </citation>
    <scope>NUCLEOTIDE SEQUENCE</scope>
    <source>
        <strain evidence="1">9284</strain>
    </source>
</reference>
<keyword evidence="2" id="KW-1185">Reference proteome</keyword>
<protein>
    <recommendedName>
        <fullName evidence="3">F-box domain-containing protein</fullName>
    </recommendedName>
</protein>
<organism evidence="1 2">
    <name type="scientific">Roridomyces roridus</name>
    <dbReference type="NCBI Taxonomy" id="1738132"/>
    <lineage>
        <taxon>Eukaryota</taxon>
        <taxon>Fungi</taxon>
        <taxon>Dikarya</taxon>
        <taxon>Basidiomycota</taxon>
        <taxon>Agaricomycotina</taxon>
        <taxon>Agaricomycetes</taxon>
        <taxon>Agaricomycetidae</taxon>
        <taxon>Agaricales</taxon>
        <taxon>Marasmiineae</taxon>
        <taxon>Mycenaceae</taxon>
        <taxon>Roridomyces</taxon>
    </lineage>
</organism>
<name>A0AAD7FX83_9AGAR</name>
<evidence type="ECO:0000313" key="2">
    <source>
        <dbReference type="Proteomes" id="UP001221142"/>
    </source>
</evidence>
<evidence type="ECO:0008006" key="3">
    <source>
        <dbReference type="Google" id="ProtNLM"/>
    </source>
</evidence>
<dbReference type="Proteomes" id="UP001221142">
    <property type="component" value="Unassembled WGS sequence"/>
</dbReference>
<proteinExistence type="predicted"/>
<dbReference type="InterPro" id="IPR032675">
    <property type="entry name" value="LRR_dom_sf"/>
</dbReference>
<dbReference type="EMBL" id="JARKIF010000002">
    <property type="protein sequence ID" value="KAJ7647942.1"/>
    <property type="molecule type" value="Genomic_DNA"/>
</dbReference>
<evidence type="ECO:0000313" key="1">
    <source>
        <dbReference type="EMBL" id="KAJ7647942.1"/>
    </source>
</evidence>
<dbReference type="AlphaFoldDB" id="A0AAD7FX83"/>
<sequence>MGSFEWTSPTRRIGRRELSPIPNEVYLEIFSYFEPTEAGSREDCKKVLSNLALVCRFFGAFAISHIYHTVVFSGHDRSPGLVPFCRGLVNDDSGPSSRLSRDVAEFVREVVFKDWIGRDEGVWGAFLSLYLNAVRKLPSVESIHLESTPISKTLILAVTKSFKKIPLPDKDSSTGGALSIRSCAIHADISAKEERQLNSLRLSHLEYISCSGDLPPKIMFLQNVETFRTDSWPFSDHFLRKKHPDLRVLELHNVESTCDSVLFKFLSQSPSITDLIIHCISINPQFPIPADALRPNSLPKLTTLTIPPTLLKHFGRPTLRTVSLSGREMRQWNGDVYHNPVLPLFTAKELAPLLLARSTLTELNIHDHMYSALPEFHKRFPQLRVLLLDYTHVNFSSSEGPPLYTAESFRAEVERIGARWGAAPAPLQLCEFRIHIGSGSVIEMHPFLWDLPFQRSLIVSALATPSRAPLLTRVSFAKWIVWERWDAHTEGAGSWRPWVPCEMREFVKTKLEKGAMIVDVRPGGLAGLD</sequence>
<dbReference type="Gene3D" id="3.80.10.10">
    <property type="entry name" value="Ribonuclease Inhibitor"/>
    <property type="match status" value="1"/>
</dbReference>
<dbReference type="SUPFAM" id="SSF52047">
    <property type="entry name" value="RNI-like"/>
    <property type="match status" value="1"/>
</dbReference>
<comment type="caution">
    <text evidence="1">The sequence shown here is derived from an EMBL/GenBank/DDBJ whole genome shotgun (WGS) entry which is preliminary data.</text>
</comment>